<dbReference type="AlphaFoldDB" id="A0A9E6MYB6"/>
<dbReference type="Proteomes" id="UP000683551">
    <property type="component" value="Chromosome"/>
</dbReference>
<dbReference type="RefSeq" id="WP_273145029.1">
    <property type="nucleotide sequence ID" value="NZ_CP053675.1"/>
</dbReference>
<proteinExistence type="predicted"/>
<reference evidence="1" key="1">
    <citation type="submission" date="2021-02" db="EMBL/GenBank/DDBJ databases">
        <title>Comparative genomics of Ferrovum myxofaciens strains, predominant extremophile bacteria forming large biofilm stalactites in acid mine ecosystems.</title>
        <authorList>
            <person name="Burkartova K."/>
            <person name="Ridl J."/>
            <person name="Pajer P."/>
            <person name="Falteisek L."/>
        </authorList>
    </citation>
    <scope>NUCLEOTIDE SEQUENCE</scope>
    <source>
        <strain evidence="1">MI1III</strain>
    </source>
</reference>
<dbReference type="EMBL" id="CP071137">
    <property type="protein sequence ID" value="QWY77703.1"/>
    <property type="molecule type" value="Genomic_DNA"/>
</dbReference>
<accession>A0A9E6MYB6</accession>
<gene>
    <name evidence="1" type="ORF">JZL65_01040</name>
</gene>
<protein>
    <submittedName>
        <fullName evidence="1">Uncharacterized protein</fullName>
    </submittedName>
</protein>
<name>A0A9E6MYB6_9PROT</name>
<sequence>MKTQTKVIMSGADFVKFEEHMSASWPDDAELEFDSYEYNDHPFDGNEEEILELAKRNPSAKISITGGIIGCGPPGFPDTFITLAKKWLRDQKHEYVVVCIEKEKSDAFKAAVKSLGGTIVKKSLA</sequence>
<evidence type="ECO:0000313" key="1">
    <source>
        <dbReference type="EMBL" id="QWY77703.1"/>
    </source>
</evidence>
<evidence type="ECO:0000313" key="2">
    <source>
        <dbReference type="Proteomes" id="UP000683551"/>
    </source>
</evidence>
<organism evidence="1 2">
    <name type="scientific">Ferrovum myxofaciens</name>
    <dbReference type="NCBI Taxonomy" id="416213"/>
    <lineage>
        <taxon>Bacteria</taxon>
        <taxon>Pseudomonadati</taxon>
        <taxon>Pseudomonadota</taxon>
        <taxon>Betaproteobacteria</taxon>
        <taxon>Ferrovales</taxon>
        <taxon>Ferrovaceae</taxon>
        <taxon>Ferrovum</taxon>
    </lineage>
</organism>